<evidence type="ECO:0000256" key="5">
    <source>
        <dbReference type="ARBA" id="ARBA00022725"/>
    </source>
</evidence>
<keyword evidence="4" id="KW-0812">Transmembrane</keyword>
<evidence type="ECO:0000313" key="11">
    <source>
        <dbReference type="Proteomes" id="UP001430953"/>
    </source>
</evidence>
<evidence type="ECO:0000256" key="4">
    <source>
        <dbReference type="ARBA" id="ARBA00022692"/>
    </source>
</evidence>
<dbReference type="PANTHER" id="PTHR21137:SF35">
    <property type="entry name" value="ODORANT RECEPTOR 19A-RELATED"/>
    <property type="match status" value="1"/>
</dbReference>
<evidence type="ECO:0000256" key="2">
    <source>
        <dbReference type="ARBA" id="ARBA00022475"/>
    </source>
</evidence>
<dbReference type="PANTHER" id="PTHR21137">
    <property type="entry name" value="ODORANT RECEPTOR"/>
    <property type="match status" value="1"/>
</dbReference>
<dbReference type="GO" id="GO:0004984">
    <property type="term" value="F:olfactory receptor activity"/>
    <property type="evidence" value="ECO:0007669"/>
    <property type="project" value="InterPro"/>
</dbReference>
<keyword evidence="8" id="KW-0675">Receptor</keyword>
<evidence type="ECO:0000313" key="10">
    <source>
        <dbReference type="EMBL" id="KAL0099802.1"/>
    </source>
</evidence>
<dbReference type="GO" id="GO:0005886">
    <property type="term" value="C:plasma membrane"/>
    <property type="evidence" value="ECO:0007669"/>
    <property type="project" value="UniProtKB-SubCell"/>
</dbReference>
<sequence>MLFQVFFYCWYGNELQLKSKGIVDAIYSSDWTIATIRDRKSLLFVMAISQKGLKLSYYGIFSLALDTFTWILKTSYSTFNVLQQTSM</sequence>
<keyword evidence="9" id="KW-0807">Transducer</keyword>
<name>A0AAW2EDD7_9HYME</name>
<keyword evidence="7" id="KW-0472">Membrane</keyword>
<keyword evidence="2" id="KW-1003">Cell membrane</keyword>
<reference evidence="10 11" key="1">
    <citation type="submission" date="2023-03" db="EMBL/GenBank/DDBJ databases">
        <title>High recombination rates correlate with genetic variation in Cardiocondyla obscurior ants.</title>
        <authorList>
            <person name="Errbii M."/>
        </authorList>
    </citation>
    <scope>NUCLEOTIDE SEQUENCE [LARGE SCALE GENOMIC DNA]</scope>
    <source>
        <strain evidence="10">Alpha-2009</strain>
        <tissue evidence="10">Whole body</tissue>
    </source>
</reference>
<evidence type="ECO:0000256" key="1">
    <source>
        <dbReference type="ARBA" id="ARBA00004651"/>
    </source>
</evidence>
<dbReference type="AlphaFoldDB" id="A0AAW2EDD7"/>
<comment type="caution">
    <text evidence="10">The sequence shown here is derived from an EMBL/GenBank/DDBJ whole genome shotgun (WGS) entry which is preliminary data.</text>
</comment>
<comment type="subcellular location">
    <subcellularLocation>
        <location evidence="1">Cell membrane</location>
        <topology evidence="1">Multi-pass membrane protein</topology>
    </subcellularLocation>
</comment>
<dbReference type="InterPro" id="IPR004117">
    <property type="entry name" value="7tm6_olfct_rcpt"/>
</dbReference>
<dbReference type="Proteomes" id="UP001430953">
    <property type="component" value="Unassembled WGS sequence"/>
</dbReference>
<accession>A0AAW2EDD7</accession>
<dbReference type="Pfam" id="PF02949">
    <property type="entry name" value="7tm_6"/>
    <property type="match status" value="1"/>
</dbReference>
<dbReference type="GO" id="GO:0005549">
    <property type="term" value="F:odorant binding"/>
    <property type="evidence" value="ECO:0007669"/>
    <property type="project" value="InterPro"/>
</dbReference>
<proteinExistence type="predicted"/>
<evidence type="ECO:0000256" key="7">
    <source>
        <dbReference type="ARBA" id="ARBA00023136"/>
    </source>
</evidence>
<dbReference type="EMBL" id="JADYXP020000027">
    <property type="protein sequence ID" value="KAL0099802.1"/>
    <property type="molecule type" value="Genomic_DNA"/>
</dbReference>
<keyword evidence="5" id="KW-0552">Olfaction</keyword>
<dbReference type="GO" id="GO:0007165">
    <property type="term" value="P:signal transduction"/>
    <property type="evidence" value="ECO:0007669"/>
    <property type="project" value="UniProtKB-KW"/>
</dbReference>
<evidence type="ECO:0000256" key="3">
    <source>
        <dbReference type="ARBA" id="ARBA00022606"/>
    </source>
</evidence>
<protein>
    <submittedName>
        <fullName evidence="10">Uncharacterized protein</fullName>
    </submittedName>
</protein>
<evidence type="ECO:0000256" key="8">
    <source>
        <dbReference type="ARBA" id="ARBA00023170"/>
    </source>
</evidence>
<keyword evidence="3" id="KW-0716">Sensory transduction</keyword>
<organism evidence="10 11">
    <name type="scientific">Cardiocondyla obscurior</name>
    <dbReference type="NCBI Taxonomy" id="286306"/>
    <lineage>
        <taxon>Eukaryota</taxon>
        <taxon>Metazoa</taxon>
        <taxon>Ecdysozoa</taxon>
        <taxon>Arthropoda</taxon>
        <taxon>Hexapoda</taxon>
        <taxon>Insecta</taxon>
        <taxon>Pterygota</taxon>
        <taxon>Neoptera</taxon>
        <taxon>Endopterygota</taxon>
        <taxon>Hymenoptera</taxon>
        <taxon>Apocrita</taxon>
        <taxon>Aculeata</taxon>
        <taxon>Formicoidea</taxon>
        <taxon>Formicidae</taxon>
        <taxon>Myrmicinae</taxon>
        <taxon>Cardiocondyla</taxon>
    </lineage>
</organism>
<evidence type="ECO:0000256" key="9">
    <source>
        <dbReference type="ARBA" id="ARBA00023224"/>
    </source>
</evidence>
<keyword evidence="11" id="KW-1185">Reference proteome</keyword>
<keyword evidence="6" id="KW-1133">Transmembrane helix</keyword>
<gene>
    <name evidence="10" type="ORF">PUN28_019899</name>
</gene>
<evidence type="ECO:0000256" key="6">
    <source>
        <dbReference type="ARBA" id="ARBA00022989"/>
    </source>
</evidence>